<evidence type="ECO:0000313" key="1">
    <source>
        <dbReference type="EMBL" id="MCI05663.1"/>
    </source>
</evidence>
<dbReference type="Proteomes" id="UP000265520">
    <property type="component" value="Unassembled WGS sequence"/>
</dbReference>
<organism evidence="1 2">
    <name type="scientific">Trifolium medium</name>
    <dbReference type="NCBI Taxonomy" id="97028"/>
    <lineage>
        <taxon>Eukaryota</taxon>
        <taxon>Viridiplantae</taxon>
        <taxon>Streptophyta</taxon>
        <taxon>Embryophyta</taxon>
        <taxon>Tracheophyta</taxon>
        <taxon>Spermatophyta</taxon>
        <taxon>Magnoliopsida</taxon>
        <taxon>eudicotyledons</taxon>
        <taxon>Gunneridae</taxon>
        <taxon>Pentapetalae</taxon>
        <taxon>rosids</taxon>
        <taxon>fabids</taxon>
        <taxon>Fabales</taxon>
        <taxon>Fabaceae</taxon>
        <taxon>Papilionoideae</taxon>
        <taxon>50 kb inversion clade</taxon>
        <taxon>NPAAA clade</taxon>
        <taxon>Hologalegina</taxon>
        <taxon>IRL clade</taxon>
        <taxon>Trifolieae</taxon>
        <taxon>Trifolium</taxon>
    </lineage>
</organism>
<reference evidence="1 2" key="1">
    <citation type="journal article" date="2018" name="Front. Plant Sci.">
        <title>Red Clover (Trifolium pratense) and Zigzag Clover (T. medium) - A Picture of Genomic Similarities and Differences.</title>
        <authorList>
            <person name="Dluhosova J."/>
            <person name="Istvanek J."/>
            <person name="Nedelnik J."/>
            <person name="Repkova J."/>
        </authorList>
    </citation>
    <scope>NUCLEOTIDE SEQUENCE [LARGE SCALE GENOMIC DNA]</scope>
    <source>
        <strain evidence="2">cv. 10/8</strain>
        <tissue evidence="1">Leaf</tissue>
    </source>
</reference>
<evidence type="ECO:0000313" key="2">
    <source>
        <dbReference type="Proteomes" id="UP000265520"/>
    </source>
</evidence>
<keyword evidence="2" id="KW-1185">Reference proteome</keyword>
<protein>
    <submittedName>
        <fullName evidence="1">Uncharacterized protein</fullName>
    </submittedName>
</protein>
<name>A0A392P0U2_9FABA</name>
<comment type="caution">
    <text evidence="1">The sequence shown here is derived from an EMBL/GenBank/DDBJ whole genome shotgun (WGS) entry which is preliminary data.</text>
</comment>
<sequence>RTGMRTLIRTEIAQEKYLSGNIVMGRYDKLEETLLDIIAKYFHDHE</sequence>
<dbReference type="AlphaFoldDB" id="A0A392P0U2"/>
<feature type="non-terminal residue" evidence="1">
    <location>
        <position position="1"/>
    </location>
</feature>
<proteinExistence type="predicted"/>
<accession>A0A392P0U2</accession>
<dbReference type="EMBL" id="LXQA010059348">
    <property type="protein sequence ID" value="MCI05663.1"/>
    <property type="molecule type" value="Genomic_DNA"/>
</dbReference>